<dbReference type="InterPro" id="IPR050381">
    <property type="entry name" value="SLX1_endonuclease"/>
</dbReference>
<dbReference type="GO" id="GO:0008821">
    <property type="term" value="F:crossover junction DNA endonuclease activity"/>
    <property type="evidence" value="ECO:0007669"/>
    <property type="project" value="TreeGrafter"/>
</dbReference>
<feature type="domain" description="GIY-YIG" evidence="1">
    <location>
        <begin position="17"/>
        <end position="100"/>
    </location>
</feature>
<protein>
    <submittedName>
        <fullName evidence="2">3600_t:CDS:1</fullName>
    </submittedName>
</protein>
<evidence type="ECO:0000313" key="2">
    <source>
        <dbReference type="EMBL" id="CAG8538326.1"/>
    </source>
</evidence>
<dbReference type="Gene3D" id="3.30.40.10">
    <property type="entry name" value="Zinc/RING finger domain, C3HC4 (zinc finger)"/>
    <property type="match status" value="1"/>
</dbReference>
<dbReference type="PANTHER" id="PTHR20208">
    <property type="entry name" value="STRUCTURE-SPECIFIC ENDONUCLEASE SUBUNIT SLX1"/>
    <property type="match status" value="1"/>
</dbReference>
<accession>A0A9N9FJS8</accession>
<sequence>MSNSKETSDYVLNKRYELDVVYLLRSAIPKYKNSAYIGTTPNPQKRLRMHNGELAAGAKKTESKRPWEFVLLVYGFPSDNKIETKLRVLGDLLFSKSYCRWPLHLHVMISLDELDKISNKSSILKLSNLPKNFRITQGSFDTYLSETGNMYSFADINGIPKANLFLAQEKSEKNYLPNDEPLLPISGKCPDCEQTFRWGDLIDTMHLRRTLLE</sequence>
<gene>
    <name evidence="2" type="ORF">DEBURN_LOCUS6483</name>
</gene>
<dbReference type="AlphaFoldDB" id="A0A9N9FJS8"/>
<dbReference type="OrthoDB" id="24645at2759"/>
<dbReference type="InterPro" id="IPR048749">
    <property type="entry name" value="SLX1_C"/>
</dbReference>
<dbReference type="Pfam" id="PF21202">
    <property type="entry name" value="SLX1_C"/>
    <property type="match status" value="1"/>
</dbReference>
<dbReference type="InterPro" id="IPR013083">
    <property type="entry name" value="Znf_RING/FYVE/PHD"/>
</dbReference>
<dbReference type="Pfam" id="PF01541">
    <property type="entry name" value="GIY-YIG"/>
    <property type="match status" value="1"/>
</dbReference>
<evidence type="ECO:0000313" key="3">
    <source>
        <dbReference type="Proteomes" id="UP000789706"/>
    </source>
</evidence>
<organism evidence="2 3">
    <name type="scientific">Diversispora eburnea</name>
    <dbReference type="NCBI Taxonomy" id="1213867"/>
    <lineage>
        <taxon>Eukaryota</taxon>
        <taxon>Fungi</taxon>
        <taxon>Fungi incertae sedis</taxon>
        <taxon>Mucoromycota</taxon>
        <taxon>Glomeromycotina</taxon>
        <taxon>Glomeromycetes</taxon>
        <taxon>Diversisporales</taxon>
        <taxon>Diversisporaceae</taxon>
        <taxon>Diversispora</taxon>
    </lineage>
</organism>
<dbReference type="InterPro" id="IPR035901">
    <property type="entry name" value="GIY-YIG_endonuc_sf"/>
</dbReference>
<comment type="caution">
    <text evidence="2">The sequence shown here is derived from an EMBL/GenBank/DDBJ whole genome shotgun (WGS) entry which is preliminary data.</text>
</comment>
<dbReference type="PANTHER" id="PTHR20208:SF10">
    <property type="entry name" value="STRUCTURE-SPECIFIC ENDONUCLEASE SUBUNIT SLX1"/>
    <property type="match status" value="1"/>
</dbReference>
<dbReference type="PROSITE" id="PS50164">
    <property type="entry name" value="GIY_YIG"/>
    <property type="match status" value="1"/>
</dbReference>
<dbReference type="GO" id="GO:0000724">
    <property type="term" value="P:double-strand break repair via homologous recombination"/>
    <property type="evidence" value="ECO:0007669"/>
    <property type="project" value="TreeGrafter"/>
</dbReference>
<dbReference type="GO" id="GO:0017108">
    <property type="term" value="F:5'-flap endonuclease activity"/>
    <property type="evidence" value="ECO:0007669"/>
    <property type="project" value="TreeGrafter"/>
</dbReference>
<proteinExistence type="predicted"/>
<dbReference type="InterPro" id="IPR000305">
    <property type="entry name" value="GIY-YIG_endonuc"/>
</dbReference>
<reference evidence="2" key="1">
    <citation type="submission" date="2021-06" db="EMBL/GenBank/DDBJ databases">
        <authorList>
            <person name="Kallberg Y."/>
            <person name="Tangrot J."/>
            <person name="Rosling A."/>
        </authorList>
    </citation>
    <scope>NUCLEOTIDE SEQUENCE</scope>
    <source>
        <strain evidence="2">AZ414A</strain>
    </source>
</reference>
<dbReference type="GO" id="GO:0033557">
    <property type="term" value="C:Slx1-Slx4 complex"/>
    <property type="evidence" value="ECO:0007669"/>
    <property type="project" value="TreeGrafter"/>
</dbReference>
<evidence type="ECO:0000259" key="1">
    <source>
        <dbReference type="PROSITE" id="PS50164"/>
    </source>
</evidence>
<dbReference type="Gene3D" id="3.40.1440.10">
    <property type="entry name" value="GIY-YIG endonuclease"/>
    <property type="match status" value="1"/>
</dbReference>
<dbReference type="Proteomes" id="UP000789706">
    <property type="component" value="Unassembled WGS sequence"/>
</dbReference>
<name>A0A9N9FJS8_9GLOM</name>
<dbReference type="EMBL" id="CAJVPK010000672">
    <property type="protein sequence ID" value="CAG8538326.1"/>
    <property type="molecule type" value="Genomic_DNA"/>
</dbReference>
<keyword evidence="3" id="KW-1185">Reference proteome</keyword>